<keyword evidence="3" id="KW-1185">Reference proteome</keyword>
<reference evidence="2" key="1">
    <citation type="submission" date="2023-10" db="EMBL/GenBank/DDBJ databases">
        <authorList>
            <person name="Chen Y."/>
            <person name="Shah S."/>
            <person name="Dougan E. K."/>
            <person name="Thang M."/>
            <person name="Chan C."/>
        </authorList>
    </citation>
    <scope>NUCLEOTIDE SEQUENCE [LARGE SCALE GENOMIC DNA]</scope>
</reference>
<feature type="region of interest" description="Disordered" evidence="1">
    <location>
        <begin position="97"/>
        <end position="124"/>
    </location>
</feature>
<evidence type="ECO:0000313" key="2">
    <source>
        <dbReference type="EMBL" id="CAK0849774.1"/>
    </source>
</evidence>
<feature type="compositionally biased region" description="Polar residues" evidence="1">
    <location>
        <begin position="111"/>
        <end position="124"/>
    </location>
</feature>
<sequence length="124" mass="12895">MPHTYIVGYWGCVFLDGKERRTRWRADTVPVGARVGALVSGDGSGDLRIFVDGTLVVHAEGALQEHLCGPGPVELFPVVDVFAATLSVQLQALAAAPAPPWGDDVSPPGSPTGSLVSMSPSTRG</sequence>
<comment type="caution">
    <text evidence="2">The sequence shown here is derived from an EMBL/GenBank/DDBJ whole genome shotgun (WGS) entry which is preliminary data.</text>
</comment>
<proteinExistence type="predicted"/>
<evidence type="ECO:0000313" key="3">
    <source>
        <dbReference type="Proteomes" id="UP001189429"/>
    </source>
</evidence>
<protein>
    <submittedName>
        <fullName evidence="2">Uncharacterized protein</fullName>
    </submittedName>
</protein>
<dbReference type="EMBL" id="CAUYUJ010015090">
    <property type="protein sequence ID" value="CAK0849774.1"/>
    <property type="molecule type" value="Genomic_DNA"/>
</dbReference>
<gene>
    <name evidence="2" type="ORF">PCOR1329_LOCUS42375</name>
</gene>
<evidence type="ECO:0000256" key="1">
    <source>
        <dbReference type="SAM" id="MobiDB-lite"/>
    </source>
</evidence>
<dbReference type="Proteomes" id="UP001189429">
    <property type="component" value="Unassembled WGS sequence"/>
</dbReference>
<organism evidence="2 3">
    <name type="scientific">Prorocentrum cordatum</name>
    <dbReference type="NCBI Taxonomy" id="2364126"/>
    <lineage>
        <taxon>Eukaryota</taxon>
        <taxon>Sar</taxon>
        <taxon>Alveolata</taxon>
        <taxon>Dinophyceae</taxon>
        <taxon>Prorocentrales</taxon>
        <taxon>Prorocentraceae</taxon>
        <taxon>Prorocentrum</taxon>
    </lineage>
</organism>
<accession>A0ABN9TUB1</accession>
<name>A0ABN9TUB1_9DINO</name>